<dbReference type="PANTHER" id="PTHR13318">
    <property type="entry name" value="PARTNER OF PAIRED, ISOFORM B-RELATED"/>
    <property type="match status" value="1"/>
</dbReference>
<reference evidence="2" key="1">
    <citation type="submission" date="2021-05" db="EMBL/GenBank/DDBJ databases">
        <authorList>
            <person name="Alioto T."/>
            <person name="Alioto T."/>
            <person name="Gomez Garrido J."/>
        </authorList>
    </citation>
    <scope>NUCLEOTIDE SEQUENCE</scope>
</reference>
<name>A0A8D8B359_CULPI</name>
<dbReference type="SUPFAM" id="SSF81383">
    <property type="entry name" value="F-box domain"/>
    <property type="match status" value="1"/>
</dbReference>
<dbReference type="Pfam" id="PF12937">
    <property type="entry name" value="F-box-like"/>
    <property type="match status" value="1"/>
</dbReference>
<accession>A0A8D8B359</accession>
<dbReference type="InterPro" id="IPR036047">
    <property type="entry name" value="F-box-like_dom_sf"/>
</dbReference>
<dbReference type="InterPro" id="IPR032675">
    <property type="entry name" value="LRR_dom_sf"/>
</dbReference>
<dbReference type="EMBL" id="HBUE01057744">
    <property type="protein sequence ID" value="CAG6467225.1"/>
    <property type="molecule type" value="Transcribed_RNA"/>
</dbReference>
<dbReference type="Gene3D" id="3.80.10.10">
    <property type="entry name" value="Ribonuclease Inhibitor"/>
    <property type="match status" value="1"/>
</dbReference>
<dbReference type="CDD" id="cd09917">
    <property type="entry name" value="F-box_SF"/>
    <property type="match status" value="1"/>
</dbReference>
<dbReference type="Gene3D" id="1.20.1280.50">
    <property type="match status" value="1"/>
</dbReference>
<dbReference type="AlphaFoldDB" id="A0A8D8B359"/>
<proteinExistence type="predicted"/>
<feature type="domain" description="F-box" evidence="1">
    <location>
        <begin position="12"/>
        <end position="58"/>
    </location>
</feature>
<dbReference type="SUPFAM" id="SSF52047">
    <property type="entry name" value="RNI-like"/>
    <property type="match status" value="1"/>
</dbReference>
<dbReference type="GO" id="GO:0031146">
    <property type="term" value="P:SCF-dependent proteasomal ubiquitin-dependent protein catabolic process"/>
    <property type="evidence" value="ECO:0007669"/>
    <property type="project" value="TreeGrafter"/>
</dbReference>
<sequence>MVSSVDEDEPQPLELLDLPNEVQLHVLDHLDFRSRLAASRVCRLWDSLAFSGRFMDRVRLYLKLQPENLRRVAAVLNRSNRRYRHVVVNFGNCAFPSMEQLVEILGEDEVLESLVLMGLAEIEAVQLVTMLQSTPNLVRLFLINDELDSFSKDRLLELPKCRVASAAGNSSWLGGFERDMEIALPRLRNVCIVDRCLSFTEMASSIPRFFPGLSQLQITSNHASLSSVYQTLRSQLEKIVVLSPEIDFFNRFADIGFPRLRYLYFDRMDLNLPQLVQKGAAFFSNPDHCHNLRQLVLHPQFMLRTEILTAICANCRNLVELELSLDYLDGDALKDITNLTNLKNLTLYGTAYFQDTPHWPHQITTLSSVKIATCRFPVSLLEFIADIAPNLSQLSFENIESPEEMFRLLPELLPNIRTLEMGYTKGFERPPSCHPSGYLRTMVALETVSLRRVIIRHGIQGWLQDAPRLKRVELGDLGTLTNTHLVILTTNCPKLRELKLEGCGELTREGIEEFRTRVPLCRVDWNGI</sequence>
<dbReference type="SMART" id="SM00256">
    <property type="entry name" value="FBOX"/>
    <property type="match status" value="1"/>
</dbReference>
<dbReference type="PROSITE" id="PS50181">
    <property type="entry name" value="FBOX"/>
    <property type="match status" value="1"/>
</dbReference>
<evidence type="ECO:0000313" key="2">
    <source>
        <dbReference type="EMBL" id="CAG6467225.1"/>
    </source>
</evidence>
<dbReference type="GO" id="GO:0019005">
    <property type="term" value="C:SCF ubiquitin ligase complex"/>
    <property type="evidence" value="ECO:0007669"/>
    <property type="project" value="TreeGrafter"/>
</dbReference>
<organism evidence="2">
    <name type="scientific">Culex pipiens</name>
    <name type="common">House mosquito</name>
    <dbReference type="NCBI Taxonomy" id="7175"/>
    <lineage>
        <taxon>Eukaryota</taxon>
        <taxon>Metazoa</taxon>
        <taxon>Ecdysozoa</taxon>
        <taxon>Arthropoda</taxon>
        <taxon>Hexapoda</taxon>
        <taxon>Insecta</taxon>
        <taxon>Pterygota</taxon>
        <taxon>Neoptera</taxon>
        <taxon>Endopterygota</taxon>
        <taxon>Diptera</taxon>
        <taxon>Nematocera</taxon>
        <taxon>Culicoidea</taxon>
        <taxon>Culicidae</taxon>
        <taxon>Culicinae</taxon>
        <taxon>Culicini</taxon>
        <taxon>Culex</taxon>
        <taxon>Culex</taxon>
    </lineage>
</organism>
<protein>
    <submittedName>
        <fullName evidence="2">(northern house mosquito) hypothetical protein</fullName>
    </submittedName>
</protein>
<dbReference type="InterPro" id="IPR001810">
    <property type="entry name" value="F-box_dom"/>
</dbReference>
<evidence type="ECO:0000259" key="1">
    <source>
        <dbReference type="PROSITE" id="PS50181"/>
    </source>
</evidence>